<gene>
    <name evidence="3" type="ORF">DWW32_11560</name>
</gene>
<feature type="domain" description="DUF1648" evidence="2">
    <location>
        <begin position="15"/>
        <end position="61"/>
    </location>
</feature>
<feature type="transmembrane region" description="Helical" evidence="1">
    <location>
        <begin position="163"/>
        <end position="181"/>
    </location>
</feature>
<feature type="transmembrane region" description="Helical" evidence="1">
    <location>
        <begin position="85"/>
        <end position="109"/>
    </location>
</feature>
<evidence type="ECO:0000313" key="3">
    <source>
        <dbReference type="EMBL" id="RGU89388.1"/>
    </source>
</evidence>
<dbReference type="Pfam" id="PF13630">
    <property type="entry name" value="SdpI"/>
    <property type="match status" value="1"/>
</dbReference>
<dbReference type="InterPro" id="IPR012867">
    <property type="entry name" value="DUF1648"/>
</dbReference>
<reference evidence="3 4" key="1">
    <citation type="submission" date="2018-08" db="EMBL/GenBank/DDBJ databases">
        <title>A genome reference for cultivated species of the human gut microbiota.</title>
        <authorList>
            <person name="Zou Y."/>
            <person name="Xue W."/>
            <person name="Luo G."/>
        </authorList>
    </citation>
    <scope>NUCLEOTIDE SEQUENCE [LARGE SCALE GENOMIC DNA]</scope>
    <source>
        <strain evidence="3 4">AF15-20</strain>
    </source>
</reference>
<evidence type="ECO:0000256" key="1">
    <source>
        <dbReference type="SAM" id="Phobius"/>
    </source>
</evidence>
<dbReference type="PANTHER" id="PTHR37810:SF5">
    <property type="entry name" value="IMMUNITY PROTEIN SDPI"/>
    <property type="match status" value="1"/>
</dbReference>
<dbReference type="EMBL" id="QRYQ01000030">
    <property type="protein sequence ID" value="RGU89388.1"/>
    <property type="molecule type" value="Genomic_DNA"/>
</dbReference>
<accession>A0A395W3Z2</accession>
<dbReference type="PANTHER" id="PTHR37810">
    <property type="entry name" value="IMMUNITY PROTEIN SDPI"/>
    <property type="match status" value="1"/>
</dbReference>
<keyword evidence="1" id="KW-0812">Transmembrane</keyword>
<evidence type="ECO:0000313" key="4">
    <source>
        <dbReference type="Proteomes" id="UP000265489"/>
    </source>
</evidence>
<dbReference type="InterPro" id="IPR025962">
    <property type="entry name" value="SdpI/YhfL"/>
</dbReference>
<dbReference type="Proteomes" id="UP000265489">
    <property type="component" value="Unassembled WGS sequence"/>
</dbReference>
<dbReference type="AlphaFoldDB" id="A0A395W3Z2"/>
<protein>
    <submittedName>
        <fullName evidence="3">DUF1648 domain-containing protein</fullName>
    </submittedName>
</protein>
<comment type="caution">
    <text evidence="3">The sequence shown here is derived from an EMBL/GenBank/DDBJ whole genome shotgun (WGS) entry which is preliminary data.</text>
</comment>
<feature type="transmembrane region" description="Helical" evidence="1">
    <location>
        <begin position="115"/>
        <end position="134"/>
    </location>
</feature>
<dbReference type="GO" id="GO:0009636">
    <property type="term" value="P:response to toxic substance"/>
    <property type="evidence" value="ECO:0007669"/>
    <property type="project" value="TreeGrafter"/>
</dbReference>
<dbReference type="InterPro" id="IPR026272">
    <property type="entry name" value="SdpI"/>
</dbReference>
<dbReference type="PIRSF" id="PIRSF038959">
    <property type="entry name" value="SdpI"/>
    <property type="match status" value="1"/>
</dbReference>
<organism evidence="3 4">
    <name type="scientific">Holdemanella biformis</name>
    <dbReference type="NCBI Taxonomy" id="1735"/>
    <lineage>
        <taxon>Bacteria</taxon>
        <taxon>Bacillati</taxon>
        <taxon>Bacillota</taxon>
        <taxon>Erysipelotrichia</taxon>
        <taxon>Erysipelotrichales</taxon>
        <taxon>Erysipelotrichaceae</taxon>
        <taxon>Holdemanella</taxon>
    </lineage>
</organism>
<keyword evidence="1" id="KW-0472">Membrane</keyword>
<feature type="transmembrane region" description="Helical" evidence="1">
    <location>
        <begin position="51"/>
        <end position="73"/>
    </location>
</feature>
<name>A0A395W3Z2_9FIRM</name>
<feature type="transmembrane region" description="Helical" evidence="1">
    <location>
        <begin position="187"/>
        <end position="206"/>
    </location>
</feature>
<keyword evidence="1" id="KW-1133">Transmembrane helix</keyword>
<evidence type="ECO:0000259" key="2">
    <source>
        <dbReference type="Pfam" id="PF07853"/>
    </source>
</evidence>
<sequence>MKMLKNKWFMFSLALFVIPLVLNLVFYNQLPDVVPTHFDVNGQVDGTMPKFMGLFGMLFLCLAIHVFTCFVSVKDPKRNNIPDFMMNILFMICPLVCIVTNMTIIYFGLGYSFDVSFVMNILVGVLLIVLGNYLPKVKRNYAVGIKTSWALNSDENWVLSNRVGGYCMVIAGILYIVLGLLGYVTMGIVVILVATIIPCIYSYILFKRGI</sequence>
<proteinExistence type="predicted"/>
<dbReference type="Pfam" id="PF07853">
    <property type="entry name" value="DUF1648"/>
    <property type="match status" value="1"/>
</dbReference>